<name>A0A4Y2TEI3_ARAVE</name>
<keyword evidence="5" id="KW-1185">Reference proteome</keyword>
<evidence type="ECO:0000313" key="2">
    <source>
        <dbReference type="EMBL" id="GBN97517.1"/>
    </source>
</evidence>
<evidence type="ECO:0000313" key="1">
    <source>
        <dbReference type="EMBL" id="GBN97495.1"/>
    </source>
</evidence>
<feature type="non-terminal residue" evidence="1">
    <location>
        <position position="54"/>
    </location>
</feature>
<gene>
    <name evidence="2" type="ORF">AVEN_116515_1</name>
    <name evidence="1" type="ORF">AVEN_142946_1</name>
    <name evidence="3" type="ORF">AVEN_221692_1</name>
    <name evidence="4" type="ORF">AVEN_7311_1</name>
</gene>
<dbReference type="EMBL" id="BGPR01027199">
    <property type="protein sequence ID" value="GBN97495.1"/>
    <property type="molecule type" value="Genomic_DNA"/>
</dbReference>
<accession>A0A4Y2TEI3</accession>
<dbReference type="AlphaFoldDB" id="A0A4Y2TEI3"/>
<evidence type="ECO:0000313" key="4">
    <source>
        <dbReference type="EMBL" id="GBN97688.1"/>
    </source>
</evidence>
<comment type="caution">
    <text evidence="1">The sequence shown here is derived from an EMBL/GenBank/DDBJ whole genome shotgun (WGS) entry which is preliminary data.</text>
</comment>
<organism evidence="1 5">
    <name type="scientific">Araneus ventricosus</name>
    <name type="common">Orbweaver spider</name>
    <name type="synonym">Epeira ventricosa</name>
    <dbReference type="NCBI Taxonomy" id="182803"/>
    <lineage>
        <taxon>Eukaryota</taxon>
        <taxon>Metazoa</taxon>
        <taxon>Ecdysozoa</taxon>
        <taxon>Arthropoda</taxon>
        <taxon>Chelicerata</taxon>
        <taxon>Arachnida</taxon>
        <taxon>Araneae</taxon>
        <taxon>Araneomorphae</taxon>
        <taxon>Entelegynae</taxon>
        <taxon>Araneoidea</taxon>
        <taxon>Araneidae</taxon>
        <taxon>Araneus</taxon>
    </lineage>
</organism>
<reference evidence="1 5" key="1">
    <citation type="journal article" date="2019" name="Sci. Rep.">
        <title>Orb-weaving spider Araneus ventricosus genome elucidates the spidroin gene catalogue.</title>
        <authorList>
            <person name="Kono N."/>
            <person name="Nakamura H."/>
            <person name="Ohtoshi R."/>
            <person name="Moran D.A.P."/>
            <person name="Shinohara A."/>
            <person name="Yoshida Y."/>
            <person name="Fujiwara M."/>
            <person name="Mori M."/>
            <person name="Tomita M."/>
            <person name="Arakawa K."/>
        </authorList>
    </citation>
    <scope>NUCLEOTIDE SEQUENCE [LARGE SCALE GENOMIC DNA]</scope>
</reference>
<dbReference type="Proteomes" id="UP000499080">
    <property type="component" value="Unassembled WGS sequence"/>
</dbReference>
<protein>
    <submittedName>
        <fullName evidence="1">Uncharacterized protein</fullName>
    </submittedName>
</protein>
<proteinExistence type="predicted"/>
<evidence type="ECO:0000313" key="3">
    <source>
        <dbReference type="EMBL" id="GBN97545.1"/>
    </source>
</evidence>
<dbReference type="EMBL" id="BGPR01027217">
    <property type="protein sequence ID" value="GBN97545.1"/>
    <property type="molecule type" value="Genomic_DNA"/>
</dbReference>
<evidence type="ECO:0000313" key="5">
    <source>
        <dbReference type="Proteomes" id="UP000499080"/>
    </source>
</evidence>
<dbReference type="EMBL" id="BGPR01027208">
    <property type="protein sequence ID" value="GBN97517.1"/>
    <property type="molecule type" value="Genomic_DNA"/>
</dbReference>
<dbReference type="EMBL" id="BGPR01027285">
    <property type="protein sequence ID" value="GBN97688.1"/>
    <property type="molecule type" value="Genomic_DNA"/>
</dbReference>
<sequence length="54" mass="5926">MSIPSLISDNSGVPRRSCGEISSPRKYVGLQLWSNACMQRTVTFKAQALKNALN</sequence>